<accession>A0A6V7Q267</accession>
<dbReference type="Pfam" id="PF08284">
    <property type="entry name" value="RVP_2"/>
    <property type="match status" value="1"/>
</dbReference>
<protein>
    <submittedName>
        <fullName evidence="2">Uncharacterized protein</fullName>
    </submittedName>
</protein>
<evidence type="ECO:0000256" key="1">
    <source>
        <dbReference type="SAM" id="MobiDB-lite"/>
    </source>
</evidence>
<dbReference type="Gene3D" id="2.40.70.10">
    <property type="entry name" value="Acid Proteases"/>
    <property type="match status" value="1"/>
</dbReference>
<feature type="region of interest" description="Disordered" evidence="1">
    <location>
        <begin position="1"/>
        <end position="57"/>
    </location>
</feature>
<feature type="compositionally biased region" description="Basic and acidic residues" evidence="1">
    <location>
        <begin position="33"/>
        <end position="48"/>
    </location>
</feature>
<dbReference type="CDD" id="cd00303">
    <property type="entry name" value="retropepsin_like"/>
    <property type="match status" value="1"/>
</dbReference>
<dbReference type="InterPro" id="IPR032567">
    <property type="entry name" value="RTL1-rel"/>
</dbReference>
<proteinExistence type="predicted"/>
<dbReference type="SUPFAM" id="SSF50630">
    <property type="entry name" value="Acid proteases"/>
    <property type="match status" value="1"/>
</dbReference>
<name>A0A6V7Q267_ANACO</name>
<dbReference type="PANTHER" id="PTHR15503">
    <property type="entry name" value="LDOC1 RELATED"/>
    <property type="match status" value="1"/>
</dbReference>
<organism evidence="2">
    <name type="scientific">Ananas comosus var. bracteatus</name>
    <name type="common">red pineapple</name>
    <dbReference type="NCBI Taxonomy" id="296719"/>
    <lineage>
        <taxon>Eukaryota</taxon>
        <taxon>Viridiplantae</taxon>
        <taxon>Streptophyta</taxon>
        <taxon>Embryophyta</taxon>
        <taxon>Tracheophyta</taxon>
        <taxon>Spermatophyta</taxon>
        <taxon>Magnoliopsida</taxon>
        <taxon>Liliopsida</taxon>
        <taxon>Poales</taxon>
        <taxon>Bromeliaceae</taxon>
        <taxon>Bromelioideae</taxon>
        <taxon>Ananas</taxon>
    </lineage>
</organism>
<evidence type="ECO:0000313" key="2">
    <source>
        <dbReference type="EMBL" id="CAD1837212.1"/>
    </source>
</evidence>
<reference evidence="2" key="1">
    <citation type="submission" date="2020-07" db="EMBL/GenBank/DDBJ databases">
        <authorList>
            <person name="Lin J."/>
        </authorList>
    </citation>
    <scope>NUCLEOTIDE SEQUENCE</scope>
</reference>
<gene>
    <name evidence="2" type="ORF">CB5_LOCUS20423</name>
</gene>
<dbReference type="EMBL" id="LR862131">
    <property type="protein sequence ID" value="CAD1837212.1"/>
    <property type="molecule type" value="Genomic_DNA"/>
</dbReference>
<dbReference type="AlphaFoldDB" id="A0A6V7Q267"/>
<sequence length="226" mass="24652">MRAACPRAASPAPSSASAPSAPQQSYGAAPSYRQEDRSSVPRQSERRQQAPSGRVYAAQVEDSTAADRLVAGIILISSTRARTLFDTGASHSFVSRAFAQLHGLELGALSQAREVQIPDLVLQVVECCWSCPVQLDSWILPADLLVLGQLQDFDVVLGIDWLARYYATIDCGARTVTFREPGQEEFTFRGCRIRCLPPGYLRRGLDICFVITAPALSSLFDSVTDR</sequence>
<dbReference type="PANTHER" id="PTHR15503:SF45">
    <property type="entry name" value="RNA-DIRECTED DNA POLYMERASE HOMOLOG"/>
    <property type="match status" value="1"/>
</dbReference>
<feature type="compositionally biased region" description="Low complexity" evidence="1">
    <location>
        <begin position="1"/>
        <end position="31"/>
    </location>
</feature>
<dbReference type="InterPro" id="IPR021109">
    <property type="entry name" value="Peptidase_aspartic_dom_sf"/>
</dbReference>